<dbReference type="GO" id="GO:0016020">
    <property type="term" value="C:membrane"/>
    <property type="evidence" value="ECO:0007669"/>
    <property type="project" value="UniProtKB-SubCell"/>
</dbReference>
<dbReference type="AlphaFoldDB" id="A0A6P8P4B9"/>
<name>A0A6P8P4B9_GEOSA</name>
<evidence type="ECO:0000313" key="15">
    <source>
        <dbReference type="RefSeq" id="XP_033770301.1"/>
    </source>
</evidence>
<accession>A0A6P8P4B9</accession>
<evidence type="ECO:0000256" key="2">
    <source>
        <dbReference type="ARBA" id="ARBA00022536"/>
    </source>
</evidence>
<dbReference type="InParanoid" id="A0A6P8P4B9"/>
<dbReference type="FunFam" id="2.10.25.10:FF:000158">
    <property type="entry name" value="proheparin-binding EGF-like growth factor"/>
    <property type="match status" value="1"/>
</dbReference>
<evidence type="ECO:0000256" key="4">
    <source>
        <dbReference type="ARBA" id="ARBA00022729"/>
    </source>
</evidence>
<dbReference type="PROSITE" id="PS00022">
    <property type="entry name" value="EGF_1"/>
    <property type="match status" value="1"/>
</dbReference>
<comment type="caution">
    <text evidence="9">Lacks conserved residue(s) required for the propagation of feature annotation.</text>
</comment>
<proteinExistence type="predicted"/>
<evidence type="ECO:0000313" key="14">
    <source>
        <dbReference type="Proteomes" id="UP000515159"/>
    </source>
</evidence>
<reference evidence="15" key="1">
    <citation type="submission" date="2025-08" db="UniProtKB">
        <authorList>
            <consortium name="RefSeq"/>
        </authorList>
    </citation>
    <scope>IDENTIFICATION</scope>
</reference>
<dbReference type="KEGG" id="gsh:117345573"/>
<dbReference type="Gene3D" id="2.10.25.10">
    <property type="entry name" value="Laminin"/>
    <property type="match status" value="1"/>
</dbReference>
<dbReference type="GeneID" id="117345573"/>
<dbReference type="FunCoup" id="A0A6P8P4B9">
    <property type="interactions" value="661"/>
</dbReference>
<comment type="subcellular location">
    <subcellularLocation>
        <location evidence="1">Membrane</location>
        <topology evidence="1">Single-pass membrane protein</topology>
    </subcellularLocation>
</comment>
<feature type="transmembrane region" description="Helical" evidence="11">
    <location>
        <begin position="160"/>
        <end position="184"/>
    </location>
</feature>
<feature type="disulfide bond" evidence="9">
    <location>
        <begin position="133"/>
        <end position="142"/>
    </location>
</feature>
<feature type="domain" description="EGF-like" evidence="13">
    <location>
        <begin position="103"/>
        <end position="143"/>
    </location>
</feature>
<keyword evidence="6" id="KW-0339">Growth factor</keyword>
<feature type="chain" id="PRO_5027991070" evidence="12">
    <location>
        <begin position="23"/>
        <end position="215"/>
    </location>
</feature>
<dbReference type="GO" id="GO:0005154">
    <property type="term" value="F:epidermal growth factor receptor binding"/>
    <property type="evidence" value="ECO:0007669"/>
    <property type="project" value="TreeGrafter"/>
</dbReference>
<dbReference type="PROSITE" id="PS50026">
    <property type="entry name" value="EGF_3"/>
    <property type="match status" value="1"/>
</dbReference>
<keyword evidence="7 11" id="KW-0472">Membrane</keyword>
<evidence type="ECO:0000256" key="9">
    <source>
        <dbReference type="PROSITE-ProRule" id="PRU00076"/>
    </source>
</evidence>
<dbReference type="PANTHER" id="PTHR10740:SF12">
    <property type="entry name" value="AMPHIREGULIN"/>
    <property type="match status" value="1"/>
</dbReference>
<feature type="signal peptide" evidence="12">
    <location>
        <begin position="1"/>
        <end position="22"/>
    </location>
</feature>
<dbReference type="InterPro" id="IPR000742">
    <property type="entry name" value="EGF"/>
</dbReference>
<dbReference type="Proteomes" id="UP000515159">
    <property type="component" value="Chromosome 1"/>
</dbReference>
<evidence type="ECO:0000256" key="5">
    <source>
        <dbReference type="ARBA" id="ARBA00022989"/>
    </source>
</evidence>
<dbReference type="SUPFAM" id="SSF57196">
    <property type="entry name" value="EGF/Laminin"/>
    <property type="match status" value="1"/>
</dbReference>
<sequence>MDPILRHLLLFAVLASYQVVVGLEVNTTGHERNVSVSKEHSLNRTEVIVTDDYEESEEDLSQYEYTEDLIRVEPVVKPKKVGDKKNGDKKKKRAGKKGQKKNKENPCETTHQSFCIHGECIHLEHLEKVTCRCQPHYFGERCSDRILETQKIKDLSDASMTALVVVAVVLSAISLIAITIIIVVHTHKKYANRYEGEVEEKRKLGQENGSGELDV</sequence>
<dbReference type="GO" id="GO:0008284">
    <property type="term" value="P:positive regulation of cell population proliferation"/>
    <property type="evidence" value="ECO:0007669"/>
    <property type="project" value="TreeGrafter"/>
</dbReference>
<keyword evidence="3 11" id="KW-0812">Transmembrane</keyword>
<keyword evidence="8 9" id="KW-1015">Disulfide bond</keyword>
<keyword evidence="14" id="KW-1185">Reference proteome</keyword>
<dbReference type="GO" id="GO:0007173">
    <property type="term" value="P:epidermal growth factor receptor signaling pathway"/>
    <property type="evidence" value="ECO:0007669"/>
    <property type="project" value="TreeGrafter"/>
</dbReference>
<feature type="compositionally biased region" description="Basic residues" evidence="10">
    <location>
        <begin position="87"/>
        <end position="100"/>
    </location>
</feature>
<dbReference type="OrthoDB" id="9909110at2759"/>
<evidence type="ECO:0000256" key="12">
    <source>
        <dbReference type="SAM" id="SignalP"/>
    </source>
</evidence>
<evidence type="ECO:0000259" key="13">
    <source>
        <dbReference type="PROSITE" id="PS50026"/>
    </source>
</evidence>
<gene>
    <name evidence="15" type="primary">AREG</name>
</gene>
<evidence type="ECO:0000256" key="7">
    <source>
        <dbReference type="ARBA" id="ARBA00023136"/>
    </source>
</evidence>
<evidence type="ECO:0000256" key="10">
    <source>
        <dbReference type="SAM" id="MobiDB-lite"/>
    </source>
</evidence>
<dbReference type="GO" id="GO:0008083">
    <property type="term" value="F:growth factor activity"/>
    <property type="evidence" value="ECO:0007669"/>
    <property type="project" value="UniProtKB-KW"/>
</dbReference>
<organism evidence="14 15">
    <name type="scientific">Geotrypetes seraphini</name>
    <name type="common">Gaboon caecilian</name>
    <name type="synonym">Caecilia seraphini</name>
    <dbReference type="NCBI Taxonomy" id="260995"/>
    <lineage>
        <taxon>Eukaryota</taxon>
        <taxon>Metazoa</taxon>
        <taxon>Chordata</taxon>
        <taxon>Craniata</taxon>
        <taxon>Vertebrata</taxon>
        <taxon>Euteleostomi</taxon>
        <taxon>Amphibia</taxon>
        <taxon>Gymnophiona</taxon>
        <taxon>Geotrypetes</taxon>
    </lineage>
</organism>
<keyword evidence="2 9" id="KW-0245">EGF-like domain</keyword>
<keyword evidence="4 12" id="KW-0732">Signal</keyword>
<keyword evidence="5 11" id="KW-1133">Transmembrane helix</keyword>
<dbReference type="CTD" id="374"/>
<evidence type="ECO:0000256" key="3">
    <source>
        <dbReference type="ARBA" id="ARBA00022692"/>
    </source>
</evidence>
<dbReference type="GO" id="GO:0005615">
    <property type="term" value="C:extracellular space"/>
    <property type="evidence" value="ECO:0007669"/>
    <property type="project" value="TreeGrafter"/>
</dbReference>
<evidence type="ECO:0000256" key="1">
    <source>
        <dbReference type="ARBA" id="ARBA00004167"/>
    </source>
</evidence>
<protein>
    <submittedName>
        <fullName evidence="15">Amphiregulin</fullName>
    </submittedName>
</protein>
<evidence type="ECO:0000256" key="11">
    <source>
        <dbReference type="SAM" id="Phobius"/>
    </source>
</evidence>
<evidence type="ECO:0000256" key="6">
    <source>
        <dbReference type="ARBA" id="ARBA00023030"/>
    </source>
</evidence>
<evidence type="ECO:0000256" key="8">
    <source>
        <dbReference type="ARBA" id="ARBA00023157"/>
    </source>
</evidence>
<dbReference type="PANTHER" id="PTHR10740">
    <property type="entry name" value="TRANSFORMING GROWTH FACTOR ALPHA"/>
    <property type="match status" value="1"/>
</dbReference>
<feature type="region of interest" description="Disordered" evidence="10">
    <location>
        <begin position="79"/>
        <end position="108"/>
    </location>
</feature>
<dbReference type="RefSeq" id="XP_033770301.1">
    <property type="nucleotide sequence ID" value="XM_033914410.1"/>
</dbReference>